<dbReference type="EMBL" id="LAZR01018973">
    <property type="protein sequence ID" value="KKL94253.1"/>
    <property type="molecule type" value="Genomic_DNA"/>
</dbReference>
<evidence type="ECO:0000313" key="1">
    <source>
        <dbReference type="EMBL" id="KKL94253.1"/>
    </source>
</evidence>
<reference evidence="1" key="1">
    <citation type="journal article" date="2015" name="Nature">
        <title>Complex archaea that bridge the gap between prokaryotes and eukaryotes.</title>
        <authorList>
            <person name="Spang A."/>
            <person name="Saw J.H."/>
            <person name="Jorgensen S.L."/>
            <person name="Zaremba-Niedzwiedzka K."/>
            <person name="Martijn J."/>
            <person name="Lind A.E."/>
            <person name="van Eijk R."/>
            <person name="Schleper C."/>
            <person name="Guy L."/>
            <person name="Ettema T.J."/>
        </authorList>
    </citation>
    <scope>NUCLEOTIDE SEQUENCE</scope>
</reference>
<accession>A0A0F9G6C2</accession>
<sequence>MNTRNIELDQQAINTFSLEKVLTVTKLSEILQCSLITVHRRLKEWGACTSYNKNGRYYTLHSIPAFNKNGIWRYQDIYFSRYGTLKNTVIALVIKSKKGLNHAELKEIIGMNPKCFLARFKQLPGVKKQRYKNYIIYFSSDPKEYETQQRNRFPPEPAAAELPSDAQAIIILVELIHHPEMNIDELTLQLQKKGHTIEAGSIAALFRLYRIDKKKLNTKL</sequence>
<organism evidence="1">
    <name type="scientific">marine sediment metagenome</name>
    <dbReference type="NCBI Taxonomy" id="412755"/>
    <lineage>
        <taxon>unclassified sequences</taxon>
        <taxon>metagenomes</taxon>
        <taxon>ecological metagenomes</taxon>
    </lineage>
</organism>
<proteinExistence type="predicted"/>
<protein>
    <submittedName>
        <fullName evidence="1">Uncharacterized protein</fullName>
    </submittedName>
</protein>
<comment type="caution">
    <text evidence="1">The sequence shown here is derived from an EMBL/GenBank/DDBJ whole genome shotgun (WGS) entry which is preliminary data.</text>
</comment>
<gene>
    <name evidence="1" type="ORF">LCGC14_1866500</name>
</gene>
<dbReference type="AlphaFoldDB" id="A0A0F9G6C2"/>
<name>A0A0F9G6C2_9ZZZZ</name>